<reference evidence="10" key="1">
    <citation type="journal article" date="2019" name="Int. J. Syst. Evol. Microbiol.">
        <title>The Global Catalogue of Microorganisms (GCM) 10K type strain sequencing project: providing services to taxonomists for standard genome sequencing and annotation.</title>
        <authorList>
            <consortium name="The Broad Institute Genomics Platform"/>
            <consortium name="The Broad Institute Genome Sequencing Center for Infectious Disease"/>
            <person name="Wu L."/>
            <person name="Ma J."/>
        </authorList>
    </citation>
    <scope>NUCLEOTIDE SEQUENCE [LARGE SCALE GENOMIC DNA]</scope>
    <source>
        <strain evidence="10">JCM 18123</strain>
    </source>
</reference>
<dbReference type="NCBIfam" id="TIGR00188">
    <property type="entry name" value="rnpA"/>
    <property type="match status" value="1"/>
</dbReference>
<protein>
    <recommendedName>
        <fullName evidence="6 7">Ribonuclease P protein component</fullName>
        <shortName evidence="6">RNase P protein</shortName>
        <shortName evidence="6">RNaseP protein</shortName>
        <ecNumber evidence="6 7">3.1.26.5</ecNumber>
    </recommendedName>
    <alternativeName>
        <fullName evidence="6">Protein C5</fullName>
    </alternativeName>
</protein>
<sequence>MLSPQNRMRRSAEFTAVLRSGRRAGREALSVAYLAPSPEARESGAPPRVGFAVGRSVGNAVVRKRVQRRLRHLMRARLALLPAGSLLVVRAKPLSASLGYDTLAAQLDGAITAAMRPRKNATRRRRGPDAPHASEKTRDGGDLADS</sequence>
<evidence type="ECO:0000256" key="8">
    <source>
        <dbReference type="SAM" id="MobiDB-lite"/>
    </source>
</evidence>
<comment type="caution">
    <text evidence="9">The sequence shown here is derived from an EMBL/GenBank/DDBJ whole genome shotgun (WGS) entry which is preliminary data.</text>
</comment>
<keyword evidence="4 6" id="KW-0378">Hydrolase</keyword>
<dbReference type="InterPro" id="IPR014721">
    <property type="entry name" value="Ribsml_uS5_D2-typ_fold_subgr"/>
</dbReference>
<evidence type="ECO:0000256" key="5">
    <source>
        <dbReference type="ARBA" id="ARBA00022884"/>
    </source>
</evidence>
<keyword evidence="5 6" id="KW-0694">RNA-binding</keyword>
<dbReference type="InterPro" id="IPR000100">
    <property type="entry name" value="RNase_P"/>
</dbReference>
<evidence type="ECO:0000256" key="2">
    <source>
        <dbReference type="ARBA" id="ARBA00022722"/>
    </source>
</evidence>
<dbReference type="Proteomes" id="UP001499993">
    <property type="component" value="Unassembled WGS sequence"/>
</dbReference>
<feature type="region of interest" description="Disordered" evidence="8">
    <location>
        <begin position="114"/>
        <end position="146"/>
    </location>
</feature>
<organism evidence="9 10">
    <name type="scientific">Streptomonospora halophila</name>
    <dbReference type="NCBI Taxonomy" id="427369"/>
    <lineage>
        <taxon>Bacteria</taxon>
        <taxon>Bacillati</taxon>
        <taxon>Actinomycetota</taxon>
        <taxon>Actinomycetes</taxon>
        <taxon>Streptosporangiales</taxon>
        <taxon>Nocardiopsidaceae</taxon>
        <taxon>Streptomonospora</taxon>
    </lineage>
</organism>
<comment type="subunit">
    <text evidence="6">Consists of a catalytic RNA component (M1 or rnpB) and a protein subunit.</text>
</comment>
<comment type="function">
    <text evidence="6">RNaseP catalyzes the removal of the 5'-leader sequence from pre-tRNA to produce the mature 5'-terminus. It can also cleave other RNA substrates such as 4.5S RNA. The protein component plays an auxiliary but essential role in vivo by binding to the 5'-leader sequence and broadening the substrate specificity of the ribozyme.</text>
</comment>
<proteinExistence type="inferred from homology"/>
<feature type="compositionally biased region" description="Basic and acidic residues" evidence="8">
    <location>
        <begin position="127"/>
        <end position="146"/>
    </location>
</feature>
<dbReference type="Pfam" id="PF00825">
    <property type="entry name" value="Ribonuclease_P"/>
    <property type="match status" value="1"/>
</dbReference>
<dbReference type="Gene3D" id="3.30.230.10">
    <property type="match status" value="1"/>
</dbReference>
<accession>A0ABP9GLJ0</accession>
<evidence type="ECO:0000256" key="4">
    <source>
        <dbReference type="ARBA" id="ARBA00022801"/>
    </source>
</evidence>
<keyword evidence="10" id="KW-1185">Reference proteome</keyword>
<keyword evidence="1 6" id="KW-0819">tRNA processing</keyword>
<dbReference type="RefSeq" id="WP_344141447.1">
    <property type="nucleotide sequence ID" value="NZ_BAABIK010000018.1"/>
</dbReference>
<evidence type="ECO:0000256" key="1">
    <source>
        <dbReference type="ARBA" id="ARBA00022694"/>
    </source>
</evidence>
<dbReference type="SUPFAM" id="SSF54211">
    <property type="entry name" value="Ribosomal protein S5 domain 2-like"/>
    <property type="match status" value="1"/>
</dbReference>
<dbReference type="InterPro" id="IPR020568">
    <property type="entry name" value="Ribosomal_Su5_D2-typ_SF"/>
</dbReference>
<feature type="compositionally biased region" description="Basic residues" evidence="8">
    <location>
        <begin position="116"/>
        <end position="126"/>
    </location>
</feature>
<keyword evidence="2 6" id="KW-0540">Nuclease</keyword>
<name>A0ABP9GLJ0_9ACTN</name>
<comment type="catalytic activity">
    <reaction evidence="6">
        <text>Endonucleolytic cleavage of RNA, removing 5'-extranucleotides from tRNA precursor.</text>
        <dbReference type="EC" id="3.1.26.5"/>
    </reaction>
</comment>
<evidence type="ECO:0000256" key="6">
    <source>
        <dbReference type="HAMAP-Rule" id="MF_00227"/>
    </source>
</evidence>
<gene>
    <name evidence="6 9" type="primary">rnpA</name>
    <name evidence="9" type="ORF">GCM10023224_32920</name>
</gene>
<dbReference type="PANTHER" id="PTHR33992">
    <property type="entry name" value="RIBONUCLEASE P PROTEIN COMPONENT"/>
    <property type="match status" value="1"/>
</dbReference>
<comment type="similarity">
    <text evidence="6">Belongs to the RnpA family.</text>
</comment>
<evidence type="ECO:0000256" key="7">
    <source>
        <dbReference type="NCBIfam" id="TIGR00188"/>
    </source>
</evidence>
<evidence type="ECO:0000256" key="3">
    <source>
        <dbReference type="ARBA" id="ARBA00022759"/>
    </source>
</evidence>
<dbReference type="EC" id="3.1.26.5" evidence="6 7"/>
<evidence type="ECO:0000313" key="10">
    <source>
        <dbReference type="Proteomes" id="UP001499993"/>
    </source>
</evidence>
<evidence type="ECO:0000313" key="9">
    <source>
        <dbReference type="EMBL" id="GAA4946813.1"/>
    </source>
</evidence>
<dbReference type="PANTHER" id="PTHR33992:SF1">
    <property type="entry name" value="RIBONUCLEASE P PROTEIN COMPONENT"/>
    <property type="match status" value="1"/>
</dbReference>
<dbReference type="HAMAP" id="MF_00227">
    <property type="entry name" value="RNase_P"/>
    <property type="match status" value="1"/>
</dbReference>
<keyword evidence="3 6" id="KW-0255">Endonuclease</keyword>
<dbReference type="EMBL" id="BAABIK010000018">
    <property type="protein sequence ID" value="GAA4946813.1"/>
    <property type="molecule type" value="Genomic_DNA"/>
</dbReference>